<comment type="subcellular location">
    <subcellularLocation>
        <location evidence="7">Secreted</location>
        <location evidence="7">Cell wall</location>
    </subcellularLocation>
    <subcellularLocation>
        <location evidence="7">Membrane</location>
        <topology evidence="7">Peripheral membrane protein</topology>
    </subcellularLocation>
</comment>
<keyword evidence="3 7" id="KW-0964">Secreted</keyword>
<accession>A0ABD3E7A5</accession>
<feature type="chain" id="PRO_5044525667" description="Expansin" evidence="7">
    <location>
        <begin position="22"/>
        <end position="256"/>
    </location>
</feature>
<dbReference type="Proteomes" id="UP001632038">
    <property type="component" value="Unassembled WGS sequence"/>
</dbReference>
<dbReference type="GO" id="GO:0009653">
    <property type="term" value="P:anatomical structure morphogenesis"/>
    <property type="evidence" value="ECO:0007669"/>
    <property type="project" value="UniProtKB-ARBA"/>
</dbReference>
<evidence type="ECO:0000313" key="11">
    <source>
        <dbReference type="Proteomes" id="UP001632038"/>
    </source>
</evidence>
<dbReference type="Gene3D" id="2.60.40.760">
    <property type="entry name" value="Expansin, cellulose-binding-like domain"/>
    <property type="match status" value="1"/>
</dbReference>
<evidence type="ECO:0000256" key="7">
    <source>
        <dbReference type="RuleBase" id="RU365023"/>
    </source>
</evidence>
<dbReference type="InterPro" id="IPR002963">
    <property type="entry name" value="Expansin"/>
</dbReference>
<dbReference type="InterPro" id="IPR036749">
    <property type="entry name" value="Expansin_CBD_sf"/>
</dbReference>
<evidence type="ECO:0000313" key="10">
    <source>
        <dbReference type="EMBL" id="KAL3650348.1"/>
    </source>
</evidence>
<evidence type="ECO:0000256" key="1">
    <source>
        <dbReference type="ARBA" id="ARBA00005392"/>
    </source>
</evidence>
<dbReference type="PROSITE" id="PS50842">
    <property type="entry name" value="EXPANSIN_EG45"/>
    <property type="match status" value="1"/>
</dbReference>
<dbReference type="PRINTS" id="PR01226">
    <property type="entry name" value="EXPANSIN"/>
</dbReference>
<dbReference type="Pfam" id="PF03330">
    <property type="entry name" value="DPBB_1"/>
    <property type="match status" value="1"/>
</dbReference>
<evidence type="ECO:0000256" key="4">
    <source>
        <dbReference type="ARBA" id="ARBA00022729"/>
    </source>
</evidence>
<comment type="similarity">
    <text evidence="1 7">Belongs to the expansin family. Expansin A subfamily.</text>
</comment>
<dbReference type="GO" id="GO:0016020">
    <property type="term" value="C:membrane"/>
    <property type="evidence" value="ECO:0007669"/>
    <property type="project" value="UniProtKB-SubCell"/>
</dbReference>
<evidence type="ECO:0000256" key="5">
    <source>
        <dbReference type="ARBA" id="ARBA00023136"/>
    </source>
</evidence>
<sequence length="256" mass="27932">MAVQRVVSILLLLLLLPLIFGFCLRARATTYNGGTWDEAHATCYESDATTMGGACGYSNVDTLGYGENTTAISYALFNDGYTCGACFNIKCNNDKSCKQSTTVTVTATNSCPSNAPNTPPWCNVPKKHFDLAKSMFITIAEYTAGVVPVLYRRVPCSRNGNIKFTFIIKVSAYFKLVLITNVGGAGDVQEVLVITVANGSSKKLRKNWGQHWQLDGVDEGQDLKFQVTTSDKNSVTSRVISNWKFGETHDGEAQFS</sequence>
<gene>
    <name evidence="10" type="ORF">CASFOL_006751</name>
</gene>
<dbReference type="PROSITE" id="PS50843">
    <property type="entry name" value="EXPANSIN_CBD"/>
    <property type="match status" value="1"/>
</dbReference>
<dbReference type="AlphaFoldDB" id="A0ABD3E7A5"/>
<dbReference type="EMBL" id="JAVIJP010000007">
    <property type="protein sequence ID" value="KAL3650348.1"/>
    <property type="molecule type" value="Genomic_DNA"/>
</dbReference>
<proteinExistence type="inferred from homology"/>
<evidence type="ECO:0000256" key="6">
    <source>
        <dbReference type="ARBA" id="ARBA00023316"/>
    </source>
</evidence>
<organism evidence="10 11">
    <name type="scientific">Castilleja foliolosa</name>
    <dbReference type="NCBI Taxonomy" id="1961234"/>
    <lineage>
        <taxon>Eukaryota</taxon>
        <taxon>Viridiplantae</taxon>
        <taxon>Streptophyta</taxon>
        <taxon>Embryophyta</taxon>
        <taxon>Tracheophyta</taxon>
        <taxon>Spermatophyta</taxon>
        <taxon>Magnoliopsida</taxon>
        <taxon>eudicotyledons</taxon>
        <taxon>Gunneridae</taxon>
        <taxon>Pentapetalae</taxon>
        <taxon>asterids</taxon>
        <taxon>lamiids</taxon>
        <taxon>Lamiales</taxon>
        <taxon>Orobanchaceae</taxon>
        <taxon>Pedicularideae</taxon>
        <taxon>Castillejinae</taxon>
        <taxon>Castilleja</taxon>
    </lineage>
</organism>
<keyword evidence="2 7" id="KW-0134">Cell wall</keyword>
<dbReference type="SMART" id="SM00837">
    <property type="entry name" value="DPBB_1"/>
    <property type="match status" value="1"/>
</dbReference>
<dbReference type="CDD" id="cd22274">
    <property type="entry name" value="DPBB_EXPA_N"/>
    <property type="match status" value="1"/>
</dbReference>
<dbReference type="SUPFAM" id="SSF50685">
    <property type="entry name" value="Barwin-like endoglucanases"/>
    <property type="match status" value="1"/>
</dbReference>
<keyword evidence="6 7" id="KW-0961">Cell wall biogenesis/degradation</keyword>
<dbReference type="InterPro" id="IPR036908">
    <property type="entry name" value="RlpA-like_sf"/>
</dbReference>
<dbReference type="PANTHER" id="PTHR31867">
    <property type="entry name" value="EXPANSIN-A15"/>
    <property type="match status" value="1"/>
</dbReference>
<evidence type="ECO:0000256" key="3">
    <source>
        <dbReference type="ARBA" id="ARBA00022525"/>
    </source>
</evidence>
<dbReference type="InterPro" id="IPR007112">
    <property type="entry name" value="Expansin/allergen_DPBB_dom"/>
</dbReference>
<feature type="signal peptide" evidence="7">
    <location>
        <begin position="1"/>
        <end position="21"/>
    </location>
</feature>
<feature type="domain" description="Expansin-like CBD" evidence="9">
    <location>
        <begin position="173"/>
        <end position="251"/>
    </location>
</feature>
<comment type="caution">
    <text evidence="10">The sequence shown here is derived from an EMBL/GenBank/DDBJ whole genome shotgun (WGS) entry which is preliminary data.</text>
</comment>
<reference evidence="11" key="1">
    <citation type="journal article" date="2024" name="IScience">
        <title>Strigolactones Initiate the Formation of Haustorium-like Structures in Castilleja.</title>
        <authorList>
            <person name="Buerger M."/>
            <person name="Peterson D."/>
            <person name="Chory J."/>
        </authorList>
    </citation>
    <scope>NUCLEOTIDE SEQUENCE [LARGE SCALE GENOMIC DNA]</scope>
</reference>
<dbReference type="SUPFAM" id="SSF49590">
    <property type="entry name" value="PHL pollen allergen"/>
    <property type="match status" value="1"/>
</dbReference>
<protein>
    <recommendedName>
        <fullName evidence="7">Expansin</fullName>
    </recommendedName>
</protein>
<dbReference type="InterPro" id="IPR007118">
    <property type="entry name" value="Expan_Lol_pI"/>
</dbReference>
<dbReference type="InterPro" id="IPR007117">
    <property type="entry name" value="Expansin_CBD"/>
</dbReference>
<evidence type="ECO:0000259" key="8">
    <source>
        <dbReference type="PROSITE" id="PS50842"/>
    </source>
</evidence>
<dbReference type="InterPro" id="IPR009009">
    <property type="entry name" value="RlpA-like_DPBB"/>
</dbReference>
<dbReference type="Gene3D" id="2.40.40.10">
    <property type="entry name" value="RlpA-like domain"/>
    <property type="match status" value="1"/>
</dbReference>
<feature type="domain" description="Expansin-like EG45" evidence="8">
    <location>
        <begin position="52"/>
        <end position="161"/>
    </location>
</feature>
<dbReference type="GO" id="GO:0071555">
    <property type="term" value="P:cell wall organization"/>
    <property type="evidence" value="ECO:0007669"/>
    <property type="project" value="UniProtKB-KW"/>
</dbReference>
<keyword evidence="5" id="KW-0472">Membrane</keyword>
<dbReference type="Pfam" id="PF01357">
    <property type="entry name" value="Expansin_C"/>
    <property type="match status" value="1"/>
</dbReference>
<name>A0ABD3E7A5_9LAMI</name>
<evidence type="ECO:0000256" key="2">
    <source>
        <dbReference type="ARBA" id="ARBA00022512"/>
    </source>
</evidence>
<dbReference type="PRINTS" id="PR01225">
    <property type="entry name" value="EXPANSNFAMLY"/>
</dbReference>
<evidence type="ECO:0000259" key="9">
    <source>
        <dbReference type="PROSITE" id="PS50843"/>
    </source>
</evidence>
<comment type="function">
    <text evidence="7">Causes loosening and extension of plant cell walls by disrupting non-covalent bonding between cellulose microfibrils and matrix glucans. No enzymatic activity has been found.</text>
</comment>
<keyword evidence="4 7" id="KW-0732">Signal</keyword>
<keyword evidence="11" id="KW-1185">Reference proteome</keyword>